<protein>
    <submittedName>
        <fullName evidence="4">NUDIX hydrolase</fullName>
    </submittedName>
</protein>
<dbReference type="CDD" id="cd03424">
    <property type="entry name" value="NUDIX_ADPRase_Nudt5_UGPPase_Nudt14"/>
    <property type="match status" value="1"/>
</dbReference>
<dbReference type="RefSeq" id="WP_007049789.1">
    <property type="nucleotide sequence ID" value="NZ_CABKNJ010000002.1"/>
</dbReference>
<dbReference type="SUPFAM" id="SSF55811">
    <property type="entry name" value="Nudix"/>
    <property type="match status" value="1"/>
</dbReference>
<gene>
    <name evidence="4" type="ORF">DW687_03700</name>
</gene>
<reference evidence="4 5" key="1">
    <citation type="submission" date="2018-08" db="EMBL/GenBank/DDBJ databases">
        <title>A genome reference for cultivated species of the human gut microbiota.</title>
        <authorList>
            <person name="Zou Y."/>
            <person name="Xue W."/>
            <person name="Luo G."/>
        </authorList>
    </citation>
    <scope>NUCLEOTIDE SEQUENCE [LARGE SCALE GENOMIC DNA]</scope>
    <source>
        <strain evidence="4 5">AM25-6</strain>
    </source>
</reference>
<comment type="caution">
    <text evidence="4">The sequence shown here is derived from an EMBL/GenBank/DDBJ whole genome shotgun (WGS) entry which is preliminary data.</text>
</comment>
<evidence type="ECO:0000256" key="2">
    <source>
        <dbReference type="ARBA" id="ARBA00022801"/>
    </source>
</evidence>
<comment type="cofactor">
    <cofactor evidence="1">
        <name>Mg(2+)</name>
        <dbReference type="ChEBI" id="CHEBI:18420"/>
    </cofactor>
</comment>
<dbReference type="PANTHER" id="PTHR11839">
    <property type="entry name" value="UDP/ADP-SUGAR PYROPHOSPHATASE"/>
    <property type="match status" value="1"/>
</dbReference>
<dbReference type="Gene3D" id="3.90.79.10">
    <property type="entry name" value="Nucleoside Triphosphate Pyrophosphohydrolase"/>
    <property type="match status" value="1"/>
</dbReference>
<dbReference type="GO" id="GO:0005829">
    <property type="term" value="C:cytosol"/>
    <property type="evidence" value="ECO:0007669"/>
    <property type="project" value="TreeGrafter"/>
</dbReference>
<accession>A0A3E3E1L1</accession>
<feature type="domain" description="Nudix hydrolase" evidence="3">
    <location>
        <begin position="38"/>
        <end position="169"/>
    </location>
</feature>
<dbReference type="PANTHER" id="PTHR11839:SF18">
    <property type="entry name" value="NUDIX HYDROLASE DOMAIN-CONTAINING PROTEIN"/>
    <property type="match status" value="1"/>
</dbReference>
<dbReference type="FunFam" id="3.90.79.10:FF:000024">
    <property type="entry name" value="ADP-ribose pyrophosphatase"/>
    <property type="match status" value="1"/>
</dbReference>
<evidence type="ECO:0000259" key="3">
    <source>
        <dbReference type="PROSITE" id="PS51462"/>
    </source>
</evidence>
<keyword evidence="2 4" id="KW-0378">Hydrolase</keyword>
<dbReference type="InterPro" id="IPR015797">
    <property type="entry name" value="NUDIX_hydrolase-like_dom_sf"/>
</dbReference>
<dbReference type="PROSITE" id="PS51462">
    <property type="entry name" value="NUDIX"/>
    <property type="match status" value="1"/>
</dbReference>
<proteinExistence type="predicted"/>
<sequence>MEIEEKIVKKETLFKGNIFDVRCDTVILPNGRKATRDNLEHCGSCAVFAVTNDNKLVLVKQYRSAIFDVTTELPAGKLDKGNEGRMEAAVRELEEETGYKAGKMVHYFDMLSAVGYCDEVISVYLATNLKRTKQNLDDDEFLNVVEIDIKEFKESVLKGEIRDAKTVAGVMRYCLENNI</sequence>
<dbReference type="InterPro" id="IPR000086">
    <property type="entry name" value="NUDIX_hydrolase_dom"/>
</dbReference>
<dbReference type="Proteomes" id="UP000261212">
    <property type="component" value="Unassembled WGS sequence"/>
</dbReference>
<evidence type="ECO:0000256" key="1">
    <source>
        <dbReference type="ARBA" id="ARBA00001946"/>
    </source>
</evidence>
<dbReference type="GO" id="GO:0019693">
    <property type="term" value="P:ribose phosphate metabolic process"/>
    <property type="evidence" value="ECO:0007669"/>
    <property type="project" value="TreeGrafter"/>
</dbReference>
<organism evidence="4 5">
    <name type="scientific">Anaerofustis stercorihominis</name>
    <dbReference type="NCBI Taxonomy" id="214853"/>
    <lineage>
        <taxon>Bacteria</taxon>
        <taxon>Bacillati</taxon>
        <taxon>Bacillota</taxon>
        <taxon>Clostridia</taxon>
        <taxon>Eubacteriales</taxon>
        <taxon>Eubacteriaceae</taxon>
        <taxon>Anaerofustis</taxon>
    </lineage>
</organism>
<dbReference type="EMBL" id="QUSM01000002">
    <property type="protein sequence ID" value="RGD75440.1"/>
    <property type="molecule type" value="Genomic_DNA"/>
</dbReference>
<dbReference type="AlphaFoldDB" id="A0A3E3E1L1"/>
<dbReference type="GO" id="GO:0016787">
    <property type="term" value="F:hydrolase activity"/>
    <property type="evidence" value="ECO:0007669"/>
    <property type="project" value="UniProtKB-KW"/>
</dbReference>
<evidence type="ECO:0000313" key="4">
    <source>
        <dbReference type="EMBL" id="RGD75440.1"/>
    </source>
</evidence>
<dbReference type="Pfam" id="PF00293">
    <property type="entry name" value="NUDIX"/>
    <property type="match status" value="1"/>
</dbReference>
<evidence type="ECO:0000313" key="5">
    <source>
        <dbReference type="Proteomes" id="UP000261212"/>
    </source>
</evidence>
<name>A0A3E3E1L1_9FIRM</name>
<dbReference type="GO" id="GO:0006753">
    <property type="term" value="P:nucleoside phosphate metabolic process"/>
    <property type="evidence" value="ECO:0007669"/>
    <property type="project" value="TreeGrafter"/>
</dbReference>
<dbReference type="GeneID" id="98000142"/>